<dbReference type="EMBL" id="KN831772">
    <property type="protein sequence ID" value="KIM45327.1"/>
    <property type="molecule type" value="Genomic_DNA"/>
</dbReference>
<evidence type="ECO:0000256" key="1">
    <source>
        <dbReference type="SAM" id="MobiDB-lite"/>
    </source>
</evidence>
<evidence type="ECO:0000313" key="2">
    <source>
        <dbReference type="EMBL" id="KIM45327.1"/>
    </source>
</evidence>
<protein>
    <submittedName>
        <fullName evidence="2">Uncharacterized protein</fullName>
    </submittedName>
</protein>
<organism evidence="2 3">
    <name type="scientific">Hebeloma cylindrosporum</name>
    <dbReference type="NCBI Taxonomy" id="76867"/>
    <lineage>
        <taxon>Eukaryota</taxon>
        <taxon>Fungi</taxon>
        <taxon>Dikarya</taxon>
        <taxon>Basidiomycota</taxon>
        <taxon>Agaricomycotina</taxon>
        <taxon>Agaricomycetes</taxon>
        <taxon>Agaricomycetidae</taxon>
        <taxon>Agaricales</taxon>
        <taxon>Agaricineae</taxon>
        <taxon>Hymenogastraceae</taxon>
        <taxon>Hebeloma</taxon>
    </lineage>
</organism>
<proteinExistence type="predicted"/>
<sequence>MIGQSRNGGFYPIKRFSAGSLFLSICEHRGSTDRGSIPVFMLYHELETSRLRTRPEDYFPHFQPQSKPSMNFHRPDSLRSYEYHNA</sequence>
<reference evidence="3" key="2">
    <citation type="submission" date="2015-01" db="EMBL/GenBank/DDBJ databases">
        <title>Evolutionary Origins and Diversification of the Mycorrhizal Mutualists.</title>
        <authorList>
            <consortium name="DOE Joint Genome Institute"/>
            <consortium name="Mycorrhizal Genomics Consortium"/>
            <person name="Kohler A."/>
            <person name="Kuo A."/>
            <person name="Nagy L.G."/>
            <person name="Floudas D."/>
            <person name="Copeland A."/>
            <person name="Barry K.W."/>
            <person name="Cichocki N."/>
            <person name="Veneault-Fourrey C."/>
            <person name="LaButti K."/>
            <person name="Lindquist E.A."/>
            <person name="Lipzen A."/>
            <person name="Lundell T."/>
            <person name="Morin E."/>
            <person name="Murat C."/>
            <person name="Riley R."/>
            <person name="Ohm R."/>
            <person name="Sun H."/>
            <person name="Tunlid A."/>
            <person name="Henrissat B."/>
            <person name="Grigoriev I.V."/>
            <person name="Hibbett D.S."/>
            <person name="Martin F."/>
        </authorList>
    </citation>
    <scope>NUCLEOTIDE SEQUENCE [LARGE SCALE GENOMIC DNA]</scope>
    <source>
        <strain evidence="3">h7</strain>
    </source>
</reference>
<dbReference type="HOGENOM" id="CLU_2498124_0_0_1"/>
<name>A0A0C2YWF0_HEBCY</name>
<keyword evidence="3" id="KW-1185">Reference proteome</keyword>
<accession>A0A0C2YWF0</accession>
<gene>
    <name evidence="2" type="ORF">M413DRAFT_442005</name>
</gene>
<reference evidence="2 3" key="1">
    <citation type="submission" date="2014-04" db="EMBL/GenBank/DDBJ databases">
        <authorList>
            <consortium name="DOE Joint Genome Institute"/>
            <person name="Kuo A."/>
            <person name="Gay G."/>
            <person name="Dore J."/>
            <person name="Kohler A."/>
            <person name="Nagy L.G."/>
            <person name="Floudas D."/>
            <person name="Copeland A."/>
            <person name="Barry K.W."/>
            <person name="Cichocki N."/>
            <person name="Veneault-Fourrey C."/>
            <person name="LaButti K."/>
            <person name="Lindquist E.A."/>
            <person name="Lipzen A."/>
            <person name="Lundell T."/>
            <person name="Morin E."/>
            <person name="Murat C."/>
            <person name="Sun H."/>
            <person name="Tunlid A."/>
            <person name="Henrissat B."/>
            <person name="Grigoriev I.V."/>
            <person name="Hibbett D.S."/>
            <person name="Martin F."/>
            <person name="Nordberg H.P."/>
            <person name="Cantor M.N."/>
            <person name="Hua S.X."/>
        </authorList>
    </citation>
    <scope>NUCLEOTIDE SEQUENCE [LARGE SCALE GENOMIC DNA]</scope>
    <source>
        <strain evidence="3">h7</strain>
    </source>
</reference>
<dbReference type="Proteomes" id="UP000053424">
    <property type="component" value="Unassembled WGS sequence"/>
</dbReference>
<feature type="region of interest" description="Disordered" evidence="1">
    <location>
        <begin position="58"/>
        <end position="86"/>
    </location>
</feature>
<evidence type="ECO:0000313" key="3">
    <source>
        <dbReference type="Proteomes" id="UP000053424"/>
    </source>
</evidence>
<feature type="compositionally biased region" description="Basic and acidic residues" evidence="1">
    <location>
        <begin position="73"/>
        <end position="86"/>
    </location>
</feature>
<dbReference type="AlphaFoldDB" id="A0A0C2YWF0"/>